<evidence type="ECO:0000313" key="3">
    <source>
        <dbReference type="Proteomes" id="UP000076420"/>
    </source>
</evidence>
<evidence type="ECO:0008006" key="4">
    <source>
        <dbReference type="Google" id="ProtNLM"/>
    </source>
</evidence>
<protein>
    <recommendedName>
        <fullName evidence="4">Peptidase S1 domain-containing protein</fullName>
    </recommendedName>
</protein>
<reference evidence="2" key="1">
    <citation type="submission" date="2020-05" db="UniProtKB">
        <authorList>
            <consortium name="EnsemblMetazoa"/>
        </authorList>
    </citation>
    <scope>IDENTIFICATION</scope>
    <source>
        <strain evidence="2">BB02</strain>
    </source>
</reference>
<dbReference type="InterPro" id="IPR043504">
    <property type="entry name" value="Peptidase_S1_PA_chymotrypsin"/>
</dbReference>
<gene>
    <name evidence="2" type="primary">106050706</name>
</gene>
<evidence type="ECO:0000256" key="1">
    <source>
        <dbReference type="SAM" id="MobiDB-lite"/>
    </source>
</evidence>
<organism evidence="2 3">
    <name type="scientific">Biomphalaria glabrata</name>
    <name type="common">Bloodfluke planorb</name>
    <name type="synonym">Freshwater snail</name>
    <dbReference type="NCBI Taxonomy" id="6526"/>
    <lineage>
        <taxon>Eukaryota</taxon>
        <taxon>Metazoa</taxon>
        <taxon>Spiralia</taxon>
        <taxon>Lophotrochozoa</taxon>
        <taxon>Mollusca</taxon>
        <taxon>Gastropoda</taxon>
        <taxon>Heterobranchia</taxon>
        <taxon>Euthyneura</taxon>
        <taxon>Panpulmonata</taxon>
        <taxon>Hygrophila</taxon>
        <taxon>Lymnaeoidea</taxon>
        <taxon>Planorbidae</taxon>
        <taxon>Biomphalaria</taxon>
    </lineage>
</organism>
<dbReference type="VEuPathDB" id="VectorBase:BGLB034568"/>
<dbReference type="Proteomes" id="UP000076420">
    <property type="component" value="Unassembled WGS sequence"/>
</dbReference>
<evidence type="ECO:0000313" key="2">
    <source>
        <dbReference type="EnsemblMetazoa" id="BGLB034568-PA"/>
    </source>
</evidence>
<dbReference type="AlphaFoldDB" id="A0A2C9LST6"/>
<dbReference type="SUPFAM" id="SSF50494">
    <property type="entry name" value="Trypsin-like serine proteases"/>
    <property type="match status" value="1"/>
</dbReference>
<dbReference type="OrthoDB" id="10285953at2759"/>
<dbReference type="Pfam" id="PF13365">
    <property type="entry name" value="Trypsin_2"/>
    <property type="match status" value="1"/>
</dbReference>
<name>A0A2C9LST6_BIOGL</name>
<dbReference type="Gene3D" id="2.40.10.10">
    <property type="entry name" value="Trypsin-like serine proteases"/>
    <property type="match status" value="1"/>
</dbReference>
<proteinExistence type="predicted"/>
<dbReference type="EnsemblMetazoa" id="BGLB034568-RA">
    <property type="protein sequence ID" value="BGLB034568-PA"/>
    <property type="gene ID" value="BGLB034568"/>
</dbReference>
<accession>A0A2C9LST6</accession>
<dbReference type="VEuPathDB" id="VectorBase:BGLAX_052629"/>
<dbReference type="InterPro" id="IPR009003">
    <property type="entry name" value="Peptidase_S1_PA"/>
</dbReference>
<dbReference type="KEGG" id="bgt:106050706"/>
<feature type="region of interest" description="Disordered" evidence="1">
    <location>
        <begin position="104"/>
        <end position="124"/>
    </location>
</feature>
<sequence>METTCSDDIWTLNSITIVDDLESDEYFDYGTHETLVLETQDEAELAVSKNICRKKHNHYYNMSEFSEKKLPQKYRHKELLQLIQAMAELTVRIEVKKISNDRPKNWQGQENVRYPGHDRRGETVSSYGSGRIADVYQDAKENITCSCKKCSSSDSPENWIIWIFTATHVVYDTHEAKNSVCRLFFDTDDTECKSDFTEIGIIKKLWNNETGDLCLLAGATCDTNLALQIKNTIQKLNESWQYIHENPVKKRRKKTLVIVVSHPHGGPKQISSGYLRKRNAKDLEDDDGFFFTYTARTCQGSSGAPVYVYGQNWFVEEIVHSGCNNNFNYSTVWCPATST</sequence>